<feature type="transmembrane region" description="Helical" evidence="3">
    <location>
        <begin position="224"/>
        <end position="244"/>
    </location>
</feature>
<dbReference type="Pfam" id="PF07885">
    <property type="entry name" value="Ion_trans_2"/>
    <property type="match status" value="1"/>
</dbReference>
<feature type="transmembrane region" description="Helical" evidence="3">
    <location>
        <begin position="433"/>
        <end position="457"/>
    </location>
</feature>
<dbReference type="GO" id="GO:0098855">
    <property type="term" value="C:HCN channel complex"/>
    <property type="evidence" value="ECO:0007669"/>
    <property type="project" value="TreeGrafter"/>
</dbReference>
<dbReference type="PANTHER" id="PTHR45689:SF5">
    <property type="entry name" value="I[[H]] CHANNEL, ISOFORM E"/>
    <property type="match status" value="1"/>
</dbReference>
<dbReference type="InterPro" id="IPR013099">
    <property type="entry name" value="K_chnl_dom"/>
</dbReference>
<evidence type="ECO:0000256" key="1">
    <source>
        <dbReference type="SAM" id="Coils"/>
    </source>
</evidence>
<comment type="caution">
    <text evidence="5">The sequence shown here is derived from an EMBL/GenBank/DDBJ whole genome shotgun (WGS) entry which is preliminary data.</text>
</comment>
<keyword evidence="6" id="KW-1185">Reference proteome</keyword>
<dbReference type="OrthoDB" id="421226at2759"/>
<protein>
    <recommendedName>
        <fullName evidence="4">Potassium channel domain-containing protein</fullName>
    </recommendedName>
</protein>
<evidence type="ECO:0000313" key="5">
    <source>
        <dbReference type="EMBL" id="CAD8106131.1"/>
    </source>
</evidence>
<keyword evidence="3" id="KW-0812">Transmembrane</keyword>
<organism evidence="5 6">
    <name type="scientific">Paramecium sonneborni</name>
    <dbReference type="NCBI Taxonomy" id="65129"/>
    <lineage>
        <taxon>Eukaryota</taxon>
        <taxon>Sar</taxon>
        <taxon>Alveolata</taxon>
        <taxon>Ciliophora</taxon>
        <taxon>Intramacronucleata</taxon>
        <taxon>Oligohymenophorea</taxon>
        <taxon>Peniculida</taxon>
        <taxon>Parameciidae</taxon>
        <taxon>Paramecium</taxon>
    </lineage>
</organism>
<dbReference type="EMBL" id="CAJJDN010000086">
    <property type="protein sequence ID" value="CAD8106131.1"/>
    <property type="molecule type" value="Genomic_DNA"/>
</dbReference>
<feature type="domain" description="Potassium channel" evidence="4">
    <location>
        <begin position="378"/>
        <end position="456"/>
    </location>
</feature>
<name>A0A8S1PSX8_9CILI</name>
<dbReference type="AlphaFoldDB" id="A0A8S1PSX8"/>
<feature type="coiled-coil region" evidence="1">
    <location>
        <begin position="500"/>
        <end position="527"/>
    </location>
</feature>
<feature type="transmembrane region" description="Helical" evidence="3">
    <location>
        <begin position="359"/>
        <end position="381"/>
    </location>
</feature>
<feature type="transmembrane region" description="Helical" evidence="3">
    <location>
        <begin position="250"/>
        <end position="272"/>
    </location>
</feature>
<sequence length="1059" mass="125215">MFNLQNGFDLEQDIELRAVQNEDFEQQYLGQCLRESKREYSSLFPQVASRTLSARSLEAKYLHNPNSFHSNYEENIIASNMQTPKLAVLQTRDSSRKSQVNAQISQTNAQLSFKFLFFIGRFVEKLSFNRKRLGSLNEAHFNLIGDKASDAQNLFTYSKRVKQAGFNLKRMKTLLDRDKVMRDTISLEQVKEDLKKLRKPIFNCINAIINKIPIVQPESLFKMYWDFFTSFFRIILLILVPLEIAFKPEILFSNLISLTYVILIILQLDFLIRLNTLTYKNGIAIKDKWELVIHQLKKEFLTDFSTSLILIIFMIIPDMKTKANLFLLLILAQHKYVYETFAKSDQISYLTRPQRGIFGLLKFILSLLYILHLFSCIWFYFSSISLEDSWIRFNDLENKNWEDQYLQALYFAVVTMLTIGYGDMVPKNAIEKIVTIVFVLGACLWVSYSVNFIGGIIDDITQNQVERNRRMRVINKYMNQRKIPFNLQHQVKEYLTYRWKEDDEVDLEMEQTLLEQLSDELKEELNNQAHKVYMEKSDFLKKNFSEELRNALFKYIKRKIIPPQVTFSTEFDNQQHLCFVEQGFIVYQHPENKQKFKTNSFINQGQFFCVNDFISNNPQIDLFKSIGYTSLLILSKSDFIKTLKEFPNDFQKYCQLRENFNLSYMPPILENGSFCPACQNFKHPLNKCPQVLFVPDREAVIKRYCQAEFQQANKSFKRQENFKLEWRRTRQMKDYLQQYASAFQSDKLQIIAIQSKVQLNLEWGSDSNSSIDDAQSPGFKIPQNLPIFEAQNIKQTRKNRLIADQQVQNKSDTRQNLNQALQIRKQSILSGGISLGFTKYISSKHKIEIPQIDEIKEGDSSEDDDDDESDESTDKQNDDIIDYKKELEKKAQAIQDFNDDMQENITNLYHQLQTNLEQNQNDLIVRKALQSLQPLYWSLNQQKFDEFESQSQFDYYFNQQNAKDVIMFINRDIFQWEKVFLDRMRQFMYYPFQYILKFMRLKRNDTIKNEKPLVENVQSNLGDLKKNLKFKKKSTLVKQTLKFNSVVPDHSKFQGKQFK</sequence>
<feature type="transmembrane region" description="Helical" evidence="3">
    <location>
        <begin position="404"/>
        <end position="421"/>
    </location>
</feature>
<dbReference type="InterPro" id="IPR051413">
    <property type="entry name" value="K/Na_HCN_channel"/>
</dbReference>
<feature type="region of interest" description="Disordered" evidence="2">
    <location>
        <begin position="851"/>
        <end position="879"/>
    </location>
</feature>
<dbReference type="GO" id="GO:0035725">
    <property type="term" value="P:sodium ion transmembrane transport"/>
    <property type="evidence" value="ECO:0007669"/>
    <property type="project" value="TreeGrafter"/>
</dbReference>
<dbReference type="GO" id="GO:0005249">
    <property type="term" value="F:voltage-gated potassium channel activity"/>
    <property type="evidence" value="ECO:0007669"/>
    <property type="project" value="TreeGrafter"/>
</dbReference>
<evidence type="ECO:0000313" key="6">
    <source>
        <dbReference type="Proteomes" id="UP000692954"/>
    </source>
</evidence>
<reference evidence="5" key="1">
    <citation type="submission" date="2021-01" db="EMBL/GenBank/DDBJ databases">
        <authorList>
            <consortium name="Genoscope - CEA"/>
            <person name="William W."/>
        </authorList>
    </citation>
    <scope>NUCLEOTIDE SEQUENCE</scope>
</reference>
<keyword evidence="3" id="KW-0472">Membrane</keyword>
<gene>
    <name evidence="5" type="ORF">PSON_ATCC_30995.1.T0860042</name>
</gene>
<dbReference type="Proteomes" id="UP000692954">
    <property type="component" value="Unassembled WGS sequence"/>
</dbReference>
<feature type="compositionally biased region" description="Acidic residues" evidence="2">
    <location>
        <begin position="860"/>
        <end position="871"/>
    </location>
</feature>
<dbReference type="PANTHER" id="PTHR45689">
    <property type="entry name" value="I[[H]] CHANNEL, ISOFORM E"/>
    <property type="match status" value="1"/>
</dbReference>
<evidence type="ECO:0000256" key="3">
    <source>
        <dbReference type="SAM" id="Phobius"/>
    </source>
</evidence>
<accession>A0A8S1PSX8</accession>
<keyword evidence="3" id="KW-1133">Transmembrane helix</keyword>
<dbReference type="GO" id="GO:0003254">
    <property type="term" value="P:regulation of membrane depolarization"/>
    <property type="evidence" value="ECO:0007669"/>
    <property type="project" value="TreeGrafter"/>
</dbReference>
<evidence type="ECO:0000256" key="2">
    <source>
        <dbReference type="SAM" id="MobiDB-lite"/>
    </source>
</evidence>
<feature type="coiled-coil region" evidence="1">
    <location>
        <begin position="880"/>
        <end position="922"/>
    </location>
</feature>
<evidence type="ECO:0000259" key="4">
    <source>
        <dbReference type="Pfam" id="PF07885"/>
    </source>
</evidence>
<keyword evidence="1" id="KW-0175">Coiled coil</keyword>
<proteinExistence type="predicted"/>